<keyword evidence="4" id="KW-1185">Reference proteome</keyword>
<evidence type="ECO:0000256" key="1">
    <source>
        <dbReference type="SAM" id="MobiDB-lite"/>
    </source>
</evidence>
<gene>
    <name evidence="3" type="ORF">MAR_014285</name>
</gene>
<accession>A0ABY7G698</accession>
<proteinExistence type="predicted"/>
<dbReference type="Proteomes" id="UP001164746">
    <property type="component" value="Chromosome 15"/>
</dbReference>
<evidence type="ECO:0000256" key="2">
    <source>
        <dbReference type="SAM" id="SignalP"/>
    </source>
</evidence>
<feature type="chain" id="PRO_5045740428" evidence="2">
    <location>
        <begin position="22"/>
        <end position="295"/>
    </location>
</feature>
<evidence type="ECO:0000313" key="4">
    <source>
        <dbReference type="Proteomes" id="UP001164746"/>
    </source>
</evidence>
<keyword evidence="2" id="KW-0732">Signal</keyword>
<organism evidence="3 4">
    <name type="scientific">Mya arenaria</name>
    <name type="common">Soft-shell clam</name>
    <dbReference type="NCBI Taxonomy" id="6604"/>
    <lineage>
        <taxon>Eukaryota</taxon>
        <taxon>Metazoa</taxon>
        <taxon>Spiralia</taxon>
        <taxon>Lophotrochozoa</taxon>
        <taxon>Mollusca</taxon>
        <taxon>Bivalvia</taxon>
        <taxon>Autobranchia</taxon>
        <taxon>Heteroconchia</taxon>
        <taxon>Euheterodonta</taxon>
        <taxon>Imparidentia</taxon>
        <taxon>Neoheterodontei</taxon>
        <taxon>Myida</taxon>
        <taxon>Myoidea</taxon>
        <taxon>Myidae</taxon>
        <taxon>Mya</taxon>
    </lineage>
</organism>
<reference evidence="3" key="1">
    <citation type="submission" date="2022-11" db="EMBL/GenBank/DDBJ databases">
        <title>Centuries of genome instability and evolution in soft-shell clam transmissible cancer (bioRxiv).</title>
        <authorList>
            <person name="Hart S.F.M."/>
            <person name="Yonemitsu M.A."/>
            <person name="Giersch R.M."/>
            <person name="Beal B.F."/>
            <person name="Arriagada G."/>
            <person name="Davis B.W."/>
            <person name="Ostrander E.A."/>
            <person name="Goff S.P."/>
            <person name="Metzger M.J."/>
        </authorList>
    </citation>
    <scope>NUCLEOTIDE SEQUENCE</scope>
    <source>
        <strain evidence="3">MELC-2E11</strain>
        <tissue evidence="3">Siphon/mantle</tissue>
    </source>
</reference>
<name>A0ABY7G698_MYAAR</name>
<feature type="compositionally biased region" description="Pro residues" evidence="1">
    <location>
        <begin position="168"/>
        <end position="184"/>
    </location>
</feature>
<feature type="compositionally biased region" description="Pro residues" evidence="1">
    <location>
        <begin position="284"/>
        <end position="295"/>
    </location>
</feature>
<dbReference type="EMBL" id="CP111026">
    <property type="protein sequence ID" value="WAR28581.1"/>
    <property type="molecule type" value="Genomic_DNA"/>
</dbReference>
<evidence type="ECO:0000313" key="3">
    <source>
        <dbReference type="EMBL" id="WAR28581.1"/>
    </source>
</evidence>
<protein>
    <submittedName>
        <fullName evidence="3">Uncharacterized protein</fullName>
    </submittedName>
</protein>
<feature type="region of interest" description="Disordered" evidence="1">
    <location>
        <begin position="274"/>
        <end position="295"/>
    </location>
</feature>
<feature type="signal peptide" evidence="2">
    <location>
        <begin position="1"/>
        <end position="21"/>
    </location>
</feature>
<feature type="region of interest" description="Disordered" evidence="1">
    <location>
        <begin position="154"/>
        <end position="238"/>
    </location>
</feature>
<sequence>MWISCVFLSSALLAVLRPASCWSIVTSIPVDMPDPELIPIEELTIINDREKYCKQVEFASLRRKAGLMISRLCVGNNVFWLNVMNDMPPPLKGATLSMTRATDCEITYDDVTERSSTPTTVGDGAPPTIAHNGFNPPLDVNGQAPPVVNIGEPPMIPNVNKENNNGDMPPPLIGNDLGPPPPLTPDLMSVGSDPNGNDSGDMRPPQIQQRSGMSGEGPSHVTDYQGPPPLRENLVPEKDAPYPVPVMLATNTPPPPPLLDILLNKFAARMEEPSFLVPDAPDMRTPPPPKGFNQS</sequence>